<gene>
    <name evidence="1" type="ORF">EVC04_141</name>
</gene>
<sequence>MKIDISKVNLAMAIVAVLTAIVCSSAVLFVNYKSSQDKGSDQSFMDNKSIIRDSEITCPPPISLWENSK</sequence>
<dbReference type="Proteomes" id="UP000615696">
    <property type="component" value="Segment"/>
</dbReference>
<name>A0A7S5UXP3_9CAUD</name>
<keyword evidence="2" id="KW-1185">Reference proteome</keyword>
<protein>
    <submittedName>
        <fullName evidence="1">Uncharacterized protein</fullName>
    </submittedName>
</protein>
<evidence type="ECO:0000313" key="2">
    <source>
        <dbReference type="Proteomes" id="UP000615696"/>
    </source>
</evidence>
<reference evidence="1 2" key="1">
    <citation type="submission" date="2020-01" db="EMBL/GenBank/DDBJ databases">
        <title>Patterns of diversity and host range of bacteriophage communities associated with bean-nodulatin bacteria.</title>
        <authorList>
            <person name="Vann Cauwenberghe J."/>
            <person name="Santamaria R.I."/>
            <person name="Bustos P."/>
            <person name="Juarez S."/>
            <person name="Gonzalez V."/>
        </authorList>
    </citation>
    <scope>NUCLEOTIDE SEQUENCE [LARGE SCALE GENOMIC DNA]</scope>
    <source>
        <strain evidence="2">RHph</strain>
    </source>
</reference>
<proteinExistence type="predicted"/>
<accession>A0A7S5UXP3</accession>
<organism evidence="1 2">
    <name type="scientific">Rhizobium phage RHph_I1_9</name>
    <dbReference type="NCBI Taxonomy" id="2509729"/>
    <lineage>
        <taxon>Viruses</taxon>
        <taxon>Duplodnaviria</taxon>
        <taxon>Heunggongvirae</taxon>
        <taxon>Uroviricota</taxon>
        <taxon>Caudoviricetes</taxon>
        <taxon>Pootjesviridae</taxon>
        <taxon>Staniewskivirinae</taxon>
        <taxon>Trinifflemingvirus</taxon>
        <taxon>Trinifflemingvirus I19</taxon>
    </lineage>
</organism>
<evidence type="ECO:0000313" key="1">
    <source>
        <dbReference type="EMBL" id="QIG73578.1"/>
    </source>
</evidence>
<dbReference type="EMBL" id="MN988532">
    <property type="protein sequence ID" value="QIG73578.1"/>
    <property type="molecule type" value="Genomic_DNA"/>
</dbReference>